<evidence type="ECO:0000256" key="1">
    <source>
        <dbReference type="SAM" id="SignalP"/>
    </source>
</evidence>
<accession>A0A9P9ANR2</accession>
<keyword evidence="3" id="KW-1185">Reference proteome</keyword>
<dbReference type="Proteomes" id="UP000777438">
    <property type="component" value="Unassembled WGS sequence"/>
</dbReference>
<comment type="caution">
    <text evidence="2">The sequence shown here is derived from an EMBL/GenBank/DDBJ whole genome shotgun (WGS) entry which is preliminary data.</text>
</comment>
<protein>
    <submittedName>
        <fullName evidence="2">Uncharacterized protein</fullName>
    </submittedName>
</protein>
<dbReference type="AlphaFoldDB" id="A0A9P9ANR2"/>
<dbReference type="OrthoDB" id="5042680at2759"/>
<proteinExistence type="predicted"/>
<keyword evidence="1" id="KW-0732">Signal</keyword>
<feature type="signal peptide" evidence="1">
    <location>
        <begin position="1"/>
        <end position="23"/>
    </location>
</feature>
<evidence type="ECO:0000313" key="3">
    <source>
        <dbReference type="Proteomes" id="UP000777438"/>
    </source>
</evidence>
<sequence length="466" mass="51889">MAFIKATSSSLLLLAWLSAHVAAEDVVYDIDEVCQGVSGVIGCTTDIVYPTGARAVLCELVYDVQASVLDGFIKTEYVSDASICLYDDEALTFTDDKSKVVREQLAPKDGWTVLRSAEVDLVMYRKLVAASWACAYNTDFCNKRKLRNFFVSYFEASDGVTNGELVRMLKGWVTLFDSIQKKIDAVNKASKTVQSRLKSVSSKISGVRKNVCVKNACKGKTAIAYLTKISKALDSVKKLNNIPDGVSKASKATPKILQATKKAITSATTPGSEDYYFKLFSGTGINAVKDLPKAFEVTSYLPAVAKDLKNAIIPIVALTKHQSRAQGVVSQLNGLLTQNWIKNKDFAKTKEYRKVRDGFISIQKVVKGEMRGPVTDLAKAIKSLDDALSKFPLRKKKLEMKYGAAQYARYCHQDFKAPCSKEVTQEFEINGFYDSFTYNQLYQCQFGPKTISFPHHHLPWIRYRFV</sequence>
<organism evidence="2 3">
    <name type="scientific">Thelonectria olida</name>
    <dbReference type="NCBI Taxonomy" id="1576542"/>
    <lineage>
        <taxon>Eukaryota</taxon>
        <taxon>Fungi</taxon>
        <taxon>Dikarya</taxon>
        <taxon>Ascomycota</taxon>
        <taxon>Pezizomycotina</taxon>
        <taxon>Sordariomycetes</taxon>
        <taxon>Hypocreomycetidae</taxon>
        <taxon>Hypocreales</taxon>
        <taxon>Nectriaceae</taxon>
        <taxon>Thelonectria</taxon>
    </lineage>
</organism>
<name>A0A9P9ANR2_9HYPO</name>
<reference evidence="2 3" key="1">
    <citation type="journal article" date="2021" name="Nat. Commun.">
        <title>Genetic determinants of endophytism in the Arabidopsis root mycobiome.</title>
        <authorList>
            <person name="Mesny F."/>
            <person name="Miyauchi S."/>
            <person name="Thiergart T."/>
            <person name="Pickel B."/>
            <person name="Atanasova L."/>
            <person name="Karlsson M."/>
            <person name="Huettel B."/>
            <person name="Barry K.W."/>
            <person name="Haridas S."/>
            <person name="Chen C."/>
            <person name="Bauer D."/>
            <person name="Andreopoulos W."/>
            <person name="Pangilinan J."/>
            <person name="LaButti K."/>
            <person name="Riley R."/>
            <person name="Lipzen A."/>
            <person name="Clum A."/>
            <person name="Drula E."/>
            <person name="Henrissat B."/>
            <person name="Kohler A."/>
            <person name="Grigoriev I.V."/>
            <person name="Martin F.M."/>
            <person name="Hacquard S."/>
        </authorList>
    </citation>
    <scope>NUCLEOTIDE SEQUENCE [LARGE SCALE GENOMIC DNA]</scope>
    <source>
        <strain evidence="2 3">MPI-CAGE-CH-0241</strain>
    </source>
</reference>
<dbReference type="EMBL" id="JAGPYM010000015">
    <property type="protein sequence ID" value="KAH6886978.1"/>
    <property type="molecule type" value="Genomic_DNA"/>
</dbReference>
<gene>
    <name evidence="2" type="ORF">B0T10DRAFT_407267</name>
</gene>
<feature type="chain" id="PRO_5040494946" evidence="1">
    <location>
        <begin position="24"/>
        <end position="466"/>
    </location>
</feature>
<evidence type="ECO:0000313" key="2">
    <source>
        <dbReference type="EMBL" id="KAH6886978.1"/>
    </source>
</evidence>